<evidence type="ECO:0000313" key="6">
    <source>
        <dbReference type="Proteomes" id="UP000887566"/>
    </source>
</evidence>
<dbReference type="PANTHER" id="PTHR22991:SF40">
    <property type="entry name" value="PROTEIN CBG13490"/>
    <property type="match status" value="1"/>
</dbReference>
<dbReference type="SUPFAM" id="SSF56436">
    <property type="entry name" value="C-type lectin-like"/>
    <property type="match status" value="2"/>
</dbReference>
<feature type="chain" id="PRO_5037769788" evidence="3">
    <location>
        <begin position="17"/>
        <end position="558"/>
    </location>
</feature>
<reference evidence="7" key="1">
    <citation type="submission" date="2022-11" db="UniProtKB">
        <authorList>
            <consortium name="WormBaseParasite"/>
        </authorList>
    </citation>
    <scope>IDENTIFICATION</scope>
</reference>
<dbReference type="Pfam" id="PF00431">
    <property type="entry name" value="CUB"/>
    <property type="match status" value="2"/>
</dbReference>
<dbReference type="InterPro" id="IPR016187">
    <property type="entry name" value="CTDL_fold"/>
</dbReference>
<proteinExistence type="predicted"/>
<dbReference type="SMART" id="SM00042">
    <property type="entry name" value="CUB"/>
    <property type="match status" value="2"/>
</dbReference>
<evidence type="ECO:0000313" key="7">
    <source>
        <dbReference type="WBParaSite" id="PSAMB.scaffold5535size11459.g26797.t1"/>
    </source>
</evidence>
<dbReference type="InterPro" id="IPR001304">
    <property type="entry name" value="C-type_lectin-like"/>
</dbReference>
<evidence type="ECO:0000256" key="1">
    <source>
        <dbReference type="ARBA" id="ARBA00023157"/>
    </source>
</evidence>
<feature type="domain" description="C-type lectin" evidence="5">
    <location>
        <begin position="431"/>
        <end position="553"/>
    </location>
</feature>
<dbReference type="CDD" id="cd00041">
    <property type="entry name" value="CUB"/>
    <property type="match status" value="2"/>
</dbReference>
<feature type="domain" description="CUB" evidence="4">
    <location>
        <begin position="163"/>
        <end position="276"/>
    </location>
</feature>
<dbReference type="Pfam" id="PF00059">
    <property type="entry name" value="Lectin_C"/>
    <property type="match status" value="2"/>
</dbReference>
<dbReference type="Proteomes" id="UP000887566">
    <property type="component" value="Unplaced"/>
</dbReference>
<dbReference type="PROSITE" id="PS50041">
    <property type="entry name" value="C_TYPE_LECTIN_2"/>
    <property type="match status" value="2"/>
</dbReference>
<evidence type="ECO:0000259" key="5">
    <source>
        <dbReference type="PROSITE" id="PS50041"/>
    </source>
</evidence>
<comment type="caution">
    <text evidence="2">Lacks conserved residue(s) required for the propagation of feature annotation.</text>
</comment>
<keyword evidence="3" id="KW-0732">Signal</keyword>
<dbReference type="PROSITE" id="PS01180">
    <property type="entry name" value="CUB"/>
    <property type="match status" value="2"/>
</dbReference>
<feature type="domain" description="C-type lectin" evidence="5">
    <location>
        <begin position="29"/>
        <end position="146"/>
    </location>
</feature>
<keyword evidence="6" id="KW-1185">Reference proteome</keyword>
<dbReference type="PANTHER" id="PTHR22991">
    <property type="entry name" value="PROTEIN CBG13490"/>
    <property type="match status" value="1"/>
</dbReference>
<evidence type="ECO:0000256" key="3">
    <source>
        <dbReference type="SAM" id="SignalP"/>
    </source>
</evidence>
<evidence type="ECO:0000259" key="4">
    <source>
        <dbReference type="PROSITE" id="PS01180"/>
    </source>
</evidence>
<sequence length="558" mass="60818">MLVGLVLLALCALSHAQTQCPEGYTYDTPSQACYLLSNSHSTYENAVLNCQLLGGTLPIIHNAQVQAAVVRLSYQFDPEYLWYIGLRRVSGSVFIWNDQSSVDYTSWQPNQPANGLGQNCVSNFAQPGQTGWRVGPCTDTLPYICMHIPSVTTTASSAGPNTCPSSNYTTSTGVLLSPGFSSGQNYGNNLNCQYLITVQSSYFIRFTVTAFATESCCDKLTFYNGPAVTTAQQFAAWSGVISPGIQAESSTNVATLTFITDASVNDAGFSIQYTQTHAILPTTTAPPPPTCPQMNYTGATGAIASPGYPGLYGNDMSCTYIISVVSNMAVRLSFDMFNTEGGYDFLTLYDGVGPLAPQIIQLSGVESNTTAFTSSQNFMRAVFTSDSTNVCPGFHATWTTVVPPTTPPPPTKYPPTSPSPQCGADFFFDPISTRCYHYDYNLLTFAQARNSCLARGADLVSIHNEQVENFTAAYINQATQGFDRFYTWIGLMANQGQFRTWTDGTSVVYTRWETAQPNLSTGQCVTIQSWAQMDKLDGWRTMDCSYQRPSVCVKNRIQ</sequence>
<feature type="domain" description="CUB" evidence="4">
    <location>
        <begin position="291"/>
        <end position="401"/>
    </location>
</feature>
<organism evidence="6 7">
    <name type="scientific">Plectus sambesii</name>
    <dbReference type="NCBI Taxonomy" id="2011161"/>
    <lineage>
        <taxon>Eukaryota</taxon>
        <taxon>Metazoa</taxon>
        <taxon>Ecdysozoa</taxon>
        <taxon>Nematoda</taxon>
        <taxon>Chromadorea</taxon>
        <taxon>Plectida</taxon>
        <taxon>Plectina</taxon>
        <taxon>Plectoidea</taxon>
        <taxon>Plectidae</taxon>
        <taxon>Plectus</taxon>
    </lineage>
</organism>
<dbReference type="WBParaSite" id="PSAMB.scaffold5535size11459.g26797.t1">
    <property type="protein sequence ID" value="PSAMB.scaffold5535size11459.g26797.t1"/>
    <property type="gene ID" value="PSAMB.scaffold5535size11459.g26797"/>
</dbReference>
<dbReference type="Gene3D" id="3.10.100.10">
    <property type="entry name" value="Mannose-Binding Protein A, subunit A"/>
    <property type="match status" value="2"/>
</dbReference>
<dbReference type="AlphaFoldDB" id="A0A914WWU2"/>
<dbReference type="CDD" id="cd00037">
    <property type="entry name" value="CLECT"/>
    <property type="match status" value="2"/>
</dbReference>
<dbReference type="InterPro" id="IPR000859">
    <property type="entry name" value="CUB_dom"/>
</dbReference>
<dbReference type="SUPFAM" id="SSF49854">
    <property type="entry name" value="Spermadhesin, CUB domain"/>
    <property type="match status" value="2"/>
</dbReference>
<feature type="signal peptide" evidence="3">
    <location>
        <begin position="1"/>
        <end position="16"/>
    </location>
</feature>
<name>A0A914WWU2_9BILA</name>
<dbReference type="InterPro" id="IPR035914">
    <property type="entry name" value="Sperma_CUB_dom_sf"/>
</dbReference>
<protein>
    <submittedName>
        <fullName evidence="7">Uncharacterized protein</fullName>
    </submittedName>
</protein>
<evidence type="ECO:0000256" key="2">
    <source>
        <dbReference type="PROSITE-ProRule" id="PRU00059"/>
    </source>
</evidence>
<accession>A0A914WWU2</accession>
<feature type="disulfide bond" evidence="2">
    <location>
        <begin position="291"/>
        <end position="318"/>
    </location>
</feature>
<dbReference type="InterPro" id="IPR016186">
    <property type="entry name" value="C-type_lectin-like/link_sf"/>
</dbReference>
<dbReference type="SMART" id="SM00034">
    <property type="entry name" value="CLECT"/>
    <property type="match status" value="2"/>
</dbReference>
<dbReference type="Gene3D" id="2.60.120.290">
    <property type="entry name" value="Spermadhesin, CUB domain"/>
    <property type="match status" value="2"/>
</dbReference>
<keyword evidence="1 2" id="KW-1015">Disulfide bond</keyword>
<dbReference type="InterPro" id="IPR050976">
    <property type="entry name" value="Snaclec"/>
</dbReference>